<dbReference type="InterPro" id="IPR032567">
    <property type="entry name" value="RTL1-rel"/>
</dbReference>
<evidence type="ECO:0000313" key="3">
    <source>
        <dbReference type="Proteomes" id="UP000233551"/>
    </source>
</evidence>
<dbReference type="Proteomes" id="UP000233551">
    <property type="component" value="Unassembled WGS sequence"/>
</dbReference>
<evidence type="ECO:0000259" key="1">
    <source>
        <dbReference type="Pfam" id="PF03732"/>
    </source>
</evidence>
<dbReference type="PANTHER" id="PTHR15503:SF22">
    <property type="entry name" value="TRANSPOSON TY3-I GAG POLYPROTEIN"/>
    <property type="match status" value="1"/>
</dbReference>
<organism evidence="2 3">
    <name type="scientific">Punica granatum</name>
    <name type="common">Pomegranate</name>
    <dbReference type="NCBI Taxonomy" id="22663"/>
    <lineage>
        <taxon>Eukaryota</taxon>
        <taxon>Viridiplantae</taxon>
        <taxon>Streptophyta</taxon>
        <taxon>Embryophyta</taxon>
        <taxon>Tracheophyta</taxon>
        <taxon>Spermatophyta</taxon>
        <taxon>Magnoliopsida</taxon>
        <taxon>eudicotyledons</taxon>
        <taxon>Gunneridae</taxon>
        <taxon>Pentapetalae</taxon>
        <taxon>rosids</taxon>
        <taxon>malvids</taxon>
        <taxon>Myrtales</taxon>
        <taxon>Lythraceae</taxon>
        <taxon>Punica</taxon>
    </lineage>
</organism>
<dbReference type="STRING" id="22663.A0A2I0HSV0"/>
<protein>
    <recommendedName>
        <fullName evidence="1">Retrotransposon gag domain-containing protein</fullName>
    </recommendedName>
</protein>
<dbReference type="Pfam" id="PF03732">
    <property type="entry name" value="Retrotrans_gag"/>
    <property type="match status" value="1"/>
</dbReference>
<comment type="caution">
    <text evidence="2">The sequence shown here is derived from an EMBL/GenBank/DDBJ whole genome shotgun (WGS) entry which is preliminary data.</text>
</comment>
<name>A0A2I0HSV0_PUNGR</name>
<dbReference type="CDD" id="cd00303">
    <property type="entry name" value="retropepsin_like"/>
    <property type="match status" value="1"/>
</dbReference>
<gene>
    <name evidence="2" type="ORF">CRG98_044838</name>
</gene>
<reference evidence="2 3" key="1">
    <citation type="submission" date="2017-11" db="EMBL/GenBank/DDBJ databases">
        <title>De-novo sequencing of pomegranate (Punica granatum L.) genome.</title>
        <authorList>
            <person name="Akparov Z."/>
            <person name="Amiraslanov A."/>
            <person name="Hajiyeva S."/>
            <person name="Abbasov M."/>
            <person name="Kaur K."/>
            <person name="Hamwieh A."/>
            <person name="Solovyev V."/>
            <person name="Salamov A."/>
            <person name="Braich B."/>
            <person name="Kosarev P."/>
            <person name="Mahmoud A."/>
            <person name="Hajiyev E."/>
            <person name="Babayeva S."/>
            <person name="Izzatullayeva V."/>
            <person name="Mammadov A."/>
            <person name="Mammadov A."/>
            <person name="Sharifova S."/>
            <person name="Ojaghi J."/>
            <person name="Eynullazada K."/>
            <person name="Bayramov B."/>
            <person name="Abdulazimova A."/>
            <person name="Shahmuradov I."/>
        </authorList>
    </citation>
    <scope>NUCLEOTIDE SEQUENCE [LARGE SCALE GENOMIC DNA]</scope>
    <source>
        <strain evidence="3">cv. AG2017</strain>
        <tissue evidence="2">Leaf</tissue>
    </source>
</reference>
<sequence length="415" mass="46826">MISGLALQQSRLMQHLQVGESKSASHQPSRSAVGHYSLTARIGKLEFPRFCGDGVREWLYRCEQFFEVDETPDNVKLKLVVIHLEGRALQWHQSYVRSLGVEGKSMGWNEYVAAVVSRFGDTGYEDSMTDLKNLKQLGAVQDYMDEFDALLNKVSITESDALSHFLGGLRTEIQLPIRMFHPTTLAQAYSLAKLQESTYLALHKPDSPVPKLQNIFSSNNYIPSQNTLSNTSKSIPHTHHKPVPATNNKGNGLLPLPSPVLPRNLPFPHSRPHKTLTQKELEEKRAKNLCFWCDEKFVPRHKCSRRQAFLIEVEAEEEEPKVEVEGEQEETCPLISLHALLGTRNFQTMSVVGTTGKRLLHILVDSGSTHNFLNVETGKKLGCQTELVPAVKVAVANGNELRCEKMCKKFKWRMQ</sequence>
<feature type="domain" description="Retrotransposon gag" evidence="1">
    <location>
        <begin position="78"/>
        <end position="171"/>
    </location>
</feature>
<evidence type="ECO:0000313" key="2">
    <source>
        <dbReference type="EMBL" id="PKI34771.1"/>
    </source>
</evidence>
<dbReference type="AlphaFoldDB" id="A0A2I0HSV0"/>
<dbReference type="InterPro" id="IPR005162">
    <property type="entry name" value="Retrotrans_gag_dom"/>
</dbReference>
<keyword evidence="3" id="KW-1185">Reference proteome</keyword>
<dbReference type="EMBL" id="PGOL01005704">
    <property type="protein sequence ID" value="PKI34771.1"/>
    <property type="molecule type" value="Genomic_DNA"/>
</dbReference>
<feature type="non-terminal residue" evidence="2">
    <location>
        <position position="415"/>
    </location>
</feature>
<accession>A0A2I0HSV0</accession>
<proteinExistence type="predicted"/>
<dbReference type="PANTHER" id="PTHR15503">
    <property type="entry name" value="LDOC1 RELATED"/>
    <property type="match status" value="1"/>
</dbReference>